<sequence length="142" mass="16509">MEAPLRLPASTSVVFDTNVLISTFVFSGFAAEVYNHCALFFELYTSEWILSEFDEKMDHKFRYLLEQRKRIISAIRERHIVVAPTNDLPTDSRDPDDNNVLQVALFIKANFLITGDRDLLDLEIIDNTEIVSPRIFFERFMS</sequence>
<dbReference type="SUPFAM" id="SSF88723">
    <property type="entry name" value="PIN domain-like"/>
    <property type="match status" value="1"/>
</dbReference>
<dbReference type="Proteomes" id="UP000653797">
    <property type="component" value="Unassembled WGS sequence"/>
</dbReference>
<reference evidence="2" key="1">
    <citation type="submission" date="2020-09" db="EMBL/GenBank/DDBJ databases">
        <authorList>
            <person name="Kim M.K."/>
        </authorList>
    </citation>
    <scope>NUCLEOTIDE SEQUENCE</scope>
    <source>
        <strain evidence="2">BT704</strain>
    </source>
</reference>
<keyword evidence="3" id="KW-1185">Reference proteome</keyword>
<dbReference type="NCBIfam" id="TIGR00305">
    <property type="entry name" value="putative toxin-antitoxin system toxin component, PIN family"/>
    <property type="match status" value="1"/>
</dbReference>
<comment type="caution">
    <text evidence="2">The sequence shown here is derived from an EMBL/GenBank/DDBJ whole genome shotgun (WGS) entry which is preliminary data.</text>
</comment>
<dbReference type="EMBL" id="JACXAA010000011">
    <property type="protein sequence ID" value="MBD2756116.1"/>
    <property type="molecule type" value="Genomic_DNA"/>
</dbReference>
<dbReference type="AlphaFoldDB" id="A0A927GFS8"/>
<dbReference type="InterPro" id="IPR029060">
    <property type="entry name" value="PIN-like_dom_sf"/>
</dbReference>
<proteinExistence type="predicted"/>
<dbReference type="Pfam" id="PF13470">
    <property type="entry name" value="PIN_3"/>
    <property type="match status" value="1"/>
</dbReference>
<evidence type="ECO:0000259" key="1">
    <source>
        <dbReference type="SMART" id="SM00670"/>
    </source>
</evidence>
<evidence type="ECO:0000313" key="2">
    <source>
        <dbReference type="EMBL" id="MBD2756116.1"/>
    </source>
</evidence>
<dbReference type="PANTHER" id="PTHR34610">
    <property type="entry name" value="SSL7007 PROTEIN"/>
    <property type="match status" value="1"/>
</dbReference>
<dbReference type="PANTHER" id="PTHR34610:SF3">
    <property type="entry name" value="SSL7007 PROTEIN"/>
    <property type="match status" value="1"/>
</dbReference>
<evidence type="ECO:0000313" key="3">
    <source>
        <dbReference type="Proteomes" id="UP000653797"/>
    </source>
</evidence>
<organism evidence="2 3">
    <name type="scientific">Spirosoma validum</name>
    <dbReference type="NCBI Taxonomy" id="2771355"/>
    <lineage>
        <taxon>Bacteria</taxon>
        <taxon>Pseudomonadati</taxon>
        <taxon>Bacteroidota</taxon>
        <taxon>Cytophagia</taxon>
        <taxon>Cytophagales</taxon>
        <taxon>Cytophagaceae</taxon>
        <taxon>Spirosoma</taxon>
    </lineage>
</organism>
<dbReference type="InterPro" id="IPR002850">
    <property type="entry name" value="PIN_toxin-like"/>
</dbReference>
<dbReference type="InterPro" id="IPR002716">
    <property type="entry name" value="PIN_dom"/>
</dbReference>
<dbReference type="SMART" id="SM00670">
    <property type="entry name" value="PINc"/>
    <property type="match status" value="1"/>
</dbReference>
<feature type="domain" description="PIN" evidence="1">
    <location>
        <begin position="11"/>
        <end position="121"/>
    </location>
</feature>
<dbReference type="RefSeq" id="WP_191041747.1">
    <property type="nucleotide sequence ID" value="NZ_JACXAA010000011.1"/>
</dbReference>
<gene>
    <name evidence="2" type="ORF">IC230_24675</name>
</gene>
<name>A0A927GFS8_9BACT</name>
<protein>
    <submittedName>
        <fullName evidence="2">Toxin-antitoxin system toxin component, PIN family</fullName>
    </submittedName>
</protein>
<accession>A0A927GFS8</accession>